<name>A0ABS6HY40_MYCGD</name>
<feature type="chain" id="PRO_5046544433" description="Secreted protein" evidence="1">
    <location>
        <begin position="27"/>
        <end position="230"/>
    </location>
</feature>
<feature type="signal peptide" evidence="1">
    <location>
        <begin position="1"/>
        <end position="26"/>
    </location>
</feature>
<sequence length="230" mass="24064">MAYRRVAGVLSALVLTGALMTTTASAAEPFAYQPLWPFSSQAEADTWLHEGAPAGHEPWHADPSATALSFTRDYLGFTAIDRVTSVTEHADEAWICVGYVLPNHRPTTAATIHLARFGAGPDAPWEVVGSRDDVLTLTAPPYGSPVATVIDAGGAITGVDESLHLRVHQNSPEQVLGEHCCVAAGGDGAPWSARVGTAPPPRPGALTLVVWTGGHVAEVEKFAVTGLRAS</sequence>
<evidence type="ECO:0008006" key="4">
    <source>
        <dbReference type="Google" id="ProtNLM"/>
    </source>
</evidence>
<dbReference type="Proteomes" id="UP000696413">
    <property type="component" value="Unassembled WGS sequence"/>
</dbReference>
<evidence type="ECO:0000256" key="1">
    <source>
        <dbReference type="SAM" id="SignalP"/>
    </source>
</evidence>
<reference evidence="2 3" key="1">
    <citation type="submission" date="2021-05" db="EMBL/GenBank/DDBJ databases">
        <title>Draft Genome Sequences of Clinical Respiratory Isolates of Mycobacterium goodii Recovered in Ireland.</title>
        <authorList>
            <person name="Flanagan P.R."/>
            <person name="Mok S."/>
            <person name="Roycroft E."/>
            <person name="Rogers T.R."/>
            <person name="Fitzgibbon M."/>
        </authorList>
    </citation>
    <scope>NUCLEOTIDE SEQUENCE [LARGE SCALE GENOMIC DNA]</scope>
    <source>
        <strain evidence="2 3">14IE55</strain>
    </source>
</reference>
<dbReference type="EMBL" id="JAHBOM010000047">
    <property type="protein sequence ID" value="MBU8827578.1"/>
    <property type="molecule type" value="Genomic_DNA"/>
</dbReference>
<gene>
    <name evidence="2" type="ORF">KL859_32480</name>
</gene>
<evidence type="ECO:0000313" key="2">
    <source>
        <dbReference type="EMBL" id="MBU8827578.1"/>
    </source>
</evidence>
<proteinExistence type="predicted"/>
<keyword evidence="1" id="KW-0732">Signal</keyword>
<accession>A0ABS6HY40</accession>
<organism evidence="2 3">
    <name type="scientific">Mycolicibacterium goodii</name>
    <name type="common">Mycobacterium goodii</name>
    <dbReference type="NCBI Taxonomy" id="134601"/>
    <lineage>
        <taxon>Bacteria</taxon>
        <taxon>Bacillati</taxon>
        <taxon>Actinomycetota</taxon>
        <taxon>Actinomycetes</taxon>
        <taxon>Mycobacteriales</taxon>
        <taxon>Mycobacteriaceae</taxon>
        <taxon>Mycolicibacterium</taxon>
    </lineage>
</organism>
<comment type="caution">
    <text evidence="2">The sequence shown here is derived from an EMBL/GenBank/DDBJ whole genome shotgun (WGS) entry which is preliminary data.</text>
</comment>
<dbReference type="RefSeq" id="WP_214396257.1">
    <property type="nucleotide sequence ID" value="NZ_JAHBOL010000057.1"/>
</dbReference>
<protein>
    <recommendedName>
        <fullName evidence="4">Secreted protein</fullName>
    </recommendedName>
</protein>
<evidence type="ECO:0000313" key="3">
    <source>
        <dbReference type="Proteomes" id="UP000696413"/>
    </source>
</evidence>
<keyword evidence="3" id="KW-1185">Reference proteome</keyword>